<dbReference type="AlphaFoldDB" id="A0A4Y2AXH5"/>
<evidence type="ECO:0000313" key="2">
    <source>
        <dbReference type="Proteomes" id="UP000499080"/>
    </source>
</evidence>
<protein>
    <submittedName>
        <fullName evidence="1">Uncharacterized protein</fullName>
    </submittedName>
</protein>
<organism evidence="1 2">
    <name type="scientific">Araneus ventricosus</name>
    <name type="common">Orbweaver spider</name>
    <name type="synonym">Epeira ventricosa</name>
    <dbReference type="NCBI Taxonomy" id="182803"/>
    <lineage>
        <taxon>Eukaryota</taxon>
        <taxon>Metazoa</taxon>
        <taxon>Ecdysozoa</taxon>
        <taxon>Arthropoda</taxon>
        <taxon>Chelicerata</taxon>
        <taxon>Arachnida</taxon>
        <taxon>Araneae</taxon>
        <taxon>Araneomorphae</taxon>
        <taxon>Entelegynae</taxon>
        <taxon>Araneoidea</taxon>
        <taxon>Araneidae</taxon>
        <taxon>Araneus</taxon>
    </lineage>
</organism>
<sequence length="85" mass="10195">MKDRPPRQHSQALRSPLNNPHYERFIRRPPFYRDTTCLRRWAQRATPPLLYPPGKRETAYLYGCFSSVNLRQPDDSKFGKTLQFR</sequence>
<gene>
    <name evidence="1" type="ORF">AVEN_93804_1</name>
</gene>
<reference evidence="1 2" key="1">
    <citation type="journal article" date="2019" name="Sci. Rep.">
        <title>Orb-weaving spider Araneus ventricosus genome elucidates the spidroin gene catalogue.</title>
        <authorList>
            <person name="Kono N."/>
            <person name="Nakamura H."/>
            <person name="Ohtoshi R."/>
            <person name="Moran D.A.P."/>
            <person name="Shinohara A."/>
            <person name="Yoshida Y."/>
            <person name="Fujiwara M."/>
            <person name="Mori M."/>
            <person name="Tomita M."/>
            <person name="Arakawa K."/>
        </authorList>
    </citation>
    <scope>NUCLEOTIDE SEQUENCE [LARGE SCALE GENOMIC DNA]</scope>
</reference>
<dbReference type="EMBL" id="BGPR01000039">
    <property type="protein sequence ID" value="GBL84761.1"/>
    <property type="molecule type" value="Genomic_DNA"/>
</dbReference>
<proteinExistence type="predicted"/>
<evidence type="ECO:0000313" key="1">
    <source>
        <dbReference type="EMBL" id="GBL84761.1"/>
    </source>
</evidence>
<dbReference type="Proteomes" id="UP000499080">
    <property type="component" value="Unassembled WGS sequence"/>
</dbReference>
<name>A0A4Y2AXH5_ARAVE</name>
<accession>A0A4Y2AXH5</accession>
<comment type="caution">
    <text evidence="1">The sequence shown here is derived from an EMBL/GenBank/DDBJ whole genome shotgun (WGS) entry which is preliminary data.</text>
</comment>
<keyword evidence="2" id="KW-1185">Reference proteome</keyword>